<gene>
    <name evidence="1" type="ORF">RS3R1_05970</name>
</gene>
<protein>
    <submittedName>
        <fullName evidence="1">Uncharacterized protein</fullName>
    </submittedName>
</protein>
<name>A0ABQ5PDE3_9PSED</name>
<evidence type="ECO:0000313" key="2">
    <source>
        <dbReference type="Proteomes" id="UP001145022"/>
    </source>
</evidence>
<reference evidence="1" key="2">
    <citation type="submission" date="2022-11" db="EMBL/GenBank/DDBJ databases">
        <title>Draft genome sequencing of Pseudomonas atacamensis RS3R1.</title>
        <authorList>
            <person name="Furuya T."/>
            <person name="Kaneko H."/>
        </authorList>
    </citation>
    <scope>NUCLEOTIDE SEQUENCE</scope>
    <source>
        <strain evidence="1">RS3R-1</strain>
    </source>
</reference>
<sequence>MRTANCSCGTDLNGDGVRDPYRVSPLEDDGTVSRITIDIGGSDKSVTGSFELGDGGLSVGYLPIEFSLLLDFYNRNTELTQYSFRWNSAQKDWILYKKSTWVEPSRDEKYTLGGEKVPIEALFPHQFDVQRIACRTLFSQFSENGPNFSSLNDEGQL</sequence>
<dbReference type="Proteomes" id="UP001145022">
    <property type="component" value="Unassembled WGS sequence"/>
</dbReference>
<comment type="caution">
    <text evidence="1">The sequence shown here is derived from an EMBL/GenBank/DDBJ whole genome shotgun (WGS) entry which is preliminary data.</text>
</comment>
<reference evidence="1" key="3">
    <citation type="journal article" date="2023" name="J. Biotechnol.">
        <title>Draft Genome Sequences of Endophytic Pseudomonas Strains, Isolated from the Interior of Brassicaceae Plants.</title>
        <authorList>
            <person name="Kaneko H."/>
            <person name="Furuya T."/>
        </authorList>
    </citation>
    <scope>NUCLEOTIDE SEQUENCE</scope>
    <source>
        <strain evidence="1">RS3R-1</strain>
    </source>
</reference>
<dbReference type="EMBL" id="BSCQ01000003">
    <property type="protein sequence ID" value="GLH41510.1"/>
    <property type="molecule type" value="Genomic_DNA"/>
</dbReference>
<evidence type="ECO:0000313" key="1">
    <source>
        <dbReference type="EMBL" id="GLH41510.1"/>
    </source>
</evidence>
<organism evidence="1 2">
    <name type="scientific">Pseudomonas atacamensis</name>
    <dbReference type="NCBI Taxonomy" id="2565368"/>
    <lineage>
        <taxon>Bacteria</taxon>
        <taxon>Pseudomonadati</taxon>
        <taxon>Pseudomonadota</taxon>
        <taxon>Gammaproteobacteria</taxon>
        <taxon>Pseudomonadales</taxon>
        <taxon>Pseudomonadaceae</taxon>
        <taxon>Pseudomonas</taxon>
    </lineage>
</organism>
<keyword evidence="2" id="KW-1185">Reference proteome</keyword>
<reference evidence="1" key="1">
    <citation type="journal article" date="2021" name="Sci. Rep.">
        <title>An efficient direct screening system for microorganisms that activate plant immune responses based on plant-microbe interactions using cultured plant cells.</title>
        <authorList>
            <person name="Kurokawa M."/>
            <person name="Nakano M."/>
            <person name="Kitahata N."/>
            <person name="Kuchitsu K."/>
            <person name="Furuya T."/>
        </authorList>
    </citation>
    <scope>NUCLEOTIDE SEQUENCE</scope>
    <source>
        <strain evidence="1">RS3R-1</strain>
    </source>
</reference>
<proteinExistence type="predicted"/>
<accession>A0ABQ5PDE3</accession>